<proteinExistence type="inferred from homology"/>
<organism evidence="7 8">
    <name type="scientific">Pelagicoccus albus</name>
    <dbReference type="NCBI Taxonomy" id="415222"/>
    <lineage>
        <taxon>Bacteria</taxon>
        <taxon>Pseudomonadati</taxon>
        <taxon>Verrucomicrobiota</taxon>
        <taxon>Opitutia</taxon>
        <taxon>Puniceicoccales</taxon>
        <taxon>Pelagicoccaceae</taxon>
        <taxon>Pelagicoccus</taxon>
    </lineage>
</organism>
<evidence type="ECO:0000256" key="2">
    <source>
        <dbReference type="ARBA" id="ARBA00022759"/>
    </source>
</evidence>
<dbReference type="SUPFAM" id="SSF52980">
    <property type="entry name" value="Restriction endonuclease-like"/>
    <property type="match status" value="1"/>
</dbReference>
<dbReference type="GO" id="GO:0006298">
    <property type="term" value="P:mismatch repair"/>
    <property type="evidence" value="ECO:0007669"/>
    <property type="project" value="InterPro"/>
</dbReference>
<dbReference type="GO" id="GO:0016787">
    <property type="term" value="F:hydrolase activity"/>
    <property type="evidence" value="ECO:0007669"/>
    <property type="project" value="UniProtKB-KW"/>
</dbReference>
<accession>A0A7X1B9S3</accession>
<dbReference type="CDD" id="cd00221">
    <property type="entry name" value="Vsr"/>
    <property type="match status" value="1"/>
</dbReference>
<dbReference type="GO" id="GO:0004519">
    <property type="term" value="F:endonuclease activity"/>
    <property type="evidence" value="ECO:0007669"/>
    <property type="project" value="UniProtKB-KW"/>
</dbReference>
<evidence type="ECO:0000256" key="3">
    <source>
        <dbReference type="ARBA" id="ARBA00022763"/>
    </source>
</evidence>
<keyword evidence="8" id="KW-1185">Reference proteome</keyword>
<keyword evidence="4" id="KW-0378">Hydrolase</keyword>
<name>A0A7X1B9S3_9BACT</name>
<dbReference type="Pfam" id="PF03852">
    <property type="entry name" value="Vsr"/>
    <property type="match status" value="1"/>
</dbReference>
<dbReference type="NCBIfam" id="TIGR00632">
    <property type="entry name" value="vsr"/>
    <property type="match status" value="1"/>
</dbReference>
<dbReference type="EMBL" id="JACHVC010000012">
    <property type="protein sequence ID" value="MBC2606975.1"/>
    <property type="molecule type" value="Genomic_DNA"/>
</dbReference>
<dbReference type="AlphaFoldDB" id="A0A7X1B9S3"/>
<sequence>MTDRISKERRSWVMSRVRGKHTKPERLVRSLLHRLGYRFTVNGPKNKNLPGKPDIVLPARKCVIFVHGCFWHRHQNCRIATTPKSNVAYWQEKFERNVERDRTAQSVLAESGWRVIVIWECELKQLDKVAAHLVSEIPRHSELELPESIEDELLVAETSRSYGKPKSETES</sequence>
<keyword evidence="2 7" id="KW-0255">Endonuclease</keyword>
<comment type="similarity">
    <text evidence="6">Belongs to the Vsr family.</text>
</comment>
<comment type="caution">
    <text evidence="7">The sequence shown here is derived from an EMBL/GenBank/DDBJ whole genome shotgun (WGS) entry which is preliminary data.</text>
</comment>
<dbReference type="InterPro" id="IPR011335">
    <property type="entry name" value="Restrct_endonuc-II-like"/>
</dbReference>
<evidence type="ECO:0000256" key="5">
    <source>
        <dbReference type="ARBA" id="ARBA00023204"/>
    </source>
</evidence>
<dbReference type="InterPro" id="IPR004603">
    <property type="entry name" value="DNA_mismatch_endonuc_vsr"/>
</dbReference>
<dbReference type="Gene3D" id="3.40.960.10">
    <property type="entry name" value="VSR Endonuclease"/>
    <property type="match status" value="1"/>
</dbReference>
<keyword evidence="3" id="KW-0227">DNA damage</keyword>
<reference evidence="7 8" key="1">
    <citation type="submission" date="2020-07" db="EMBL/GenBank/DDBJ databases">
        <authorList>
            <person name="Feng X."/>
        </authorList>
    </citation>
    <scope>NUCLEOTIDE SEQUENCE [LARGE SCALE GENOMIC DNA]</scope>
    <source>
        <strain evidence="7 8">JCM23202</strain>
    </source>
</reference>
<evidence type="ECO:0000313" key="7">
    <source>
        <dbReference type="EMBL" id="MBC2606975.1"/>
    </source>
</evidence>
<keyword evidence="5" id="KW-0234">DNA repair</keyword>
<protein>
    <submittedName>
        <fullName evidence="7">DNA mismatch endonuclease Vsr</fullName>
    </submittedName>
</protein>
<evidence type="ECO:0000313" key="8">
    <source>
        <dbReference type="Proteomes" id="UP000526501"/>
    </source>
</evidence>
<evidence type="ECO:0000256" key="1">
    <source>
        <dbReference type="ARBA" id="ARBA00022722"/>
    </source>
</evidence>
<dbReference type="Proteomes" id="UP000526501">
    <property type="component" value="Unassembled WGS sequence"/>
</dbReference>
<evidence type="ECO:0000256" key="4">
    <source>
        <dbReference type="ARBA" id="ARBA00022801"/>
    </source>
</evidence>
<gene>
    <name evidence="7" type="primary">vsr</name>
    <name evidence="7" type="ORF">H5P27_13055</name>
</gene>
<keyword evidence="1" id="KW-0540">Nuclease</keyword>
<evidence type="ECO:0000256" key="6">
    <source>
        <dbReference type="ARBA" id="ARBA00029466"/>
    </source>
</evidence>